<dbReference type="Proteomes" id="UP000245119">
    <property type="component" value="Linkage Group LG6"/>
</dbReference>
<reference evidence="2 3" key="1">
    <citation type="submission" date="2018-04" db="EMBL/GenBank/DDBJ databases">
        <title>The genome of golden apple snail Pomacea canaliculata provides insight into stress tolerance and invasive adaptation.</title>
        <authorList>
            <person name="Liu C."/>
            <person name="Liu B."/>
            <person name="Ren Y."/>
            <person name="Zhang Y."/>
            <person name="Wang H."/>
            <person name="Li S."/>
            <person name="Jiang F."/>
            <person name="Yin L."/>
            <person name="Zhang G."/>
            <person name="Qian W."/>
            <person name="Fan W."/>
        </authorList>
    </citation>
    <scope>NUCLEOTIDE SEQUENCE [LARGE SCALE GENOMIC DNA]</scope>
    <source>
        <strain evidence="2">SZHN2017</strain>
        <tissue evidence="2">Muscle</tissue>
    </source>
</reference>
<proteinExistence type="predicted"/>
<evidence type="ECO:0000313" key="2">
    <source>
        <dbReference type="EMBL" id="PVD29193.1"/>
    </source>
</evidence>
<accession>A0A2T7P723</accession>
<sequence length="217" mass="23171">METRVALTCVLGGQVDTRGIAVTVVALRAEVSACNNGCRDWVTESLYTTPDLQEGTTKDPASSRVTEGQRSLTVTDRAALSLDLEALAGRTVEGGQVLMTGLCQHADAVLKRTQGAKGRQSLPPPTTQECSVLAPGGKSCTADSPGCKRSATLKFQTGQFCDSGYRVDYRRTSQWMEGGRGVENSRQQYVTTTSRTGQGRTGQDKTGQGRALRYSAL</sequence>
<dbReference type="AlphaFoldDB" id="A0A2T7P723"/>
<feature type="region of interest" description="Disordered" evidence="1">
    <location>
        <begin position="179"/>
        <end position="217"/>
    </location>
</feature>
<organism evidence="2 3">
    <name type="scientific">Pomacea canaliculata</name>
    <name type="common">Golden apple snail</name>
    <dbReference type="NCBI Taxonomy" id="400727"/>
    <lineage>
        <taxon>Eukaryota</taxon>
        <taxon>Metazoa</taxon>
        <taxon>Spiralia</taxon>
        <taxon>Lophotrochozoa</taxon>
        <taxon>Mollusca</taxon>
        <taxon>Gastropoda</taxon>
        <taxon>Caenogastropoda</taxon>
        <taxon>Architaenioglossa</taxon>
        <taxon>Ampullarioidea</taxon>
        <taxon>Ampullariidae</taxon>
        <taxon>Pomacea</taxon>
    </lineage>
</organism>
<evidence type="ECO:0000256" key="1">
    <source>
        <dbReference type="SAM" id="MobiDB-lite"/>
    </source>
</evidence>
<protein>
    <submittedName>
        <fullName evidence="2">Uncharacterized protein</fullName>
    </submittedName>
</protein>
<evidence type="ECO:0000313" key="3">
    <source>
        <dbReference type="Proteomes" id="UP000245119"/>
    </source>
</evidence>
<gene>
    <name evidence="2" type="ORF">C0Q70_11790</name>
</gene>
<keyword evidence="3" id="KW-1185">Reference proteome</keyword>
<feature type="region of interest" description="Disordered" evidence="1">
    <location>
        <begin position="51"/>
        <end position="70"/>
    </location>
</feature>
<dbReference type="EMBL" id="PZQS01000006">
    <property type="protein sequence ID" value="PVD29193.1"/>
    <property type="molecule type" value="Genomic_DNA"/>
</dbReference>
<comment type="caution">
    <text evidence="2">The sequence shown here is derived from an EMBL/GenBank/DDBJ whole genome shotgun (WGS) entry which is preliminary data.</text>
</comment>
<name>A0A2T7P723_POMCA</name>